<dbReference type="InterPro" id="IPR024883">
    <property type="entry name" value="Neurensin"/>
</dbReference>
<organism evidence="3 4">
    <name type="scientific">Liparis tanakae</name>
    <name type="common">Tanaka's snailfish</name>
    <dbReference type="NCBI Taxonomy" id="230148"/>
    <lineage>
        <taxon>Eukaryota</taxon>
        <taxon>Metazoa</taxon>
        <taxon>Chordata</taxon>
        <taxon>Craniata</taxon>
        <taxon>Vertebrata</taxon>
        <taxon>Euteleostomi</taxon>
        <taxon>Actinopterygii</taxon>
        <taxon>Neopterygii</taxon>
        <taxon>Teleostei</taxon>
        <taxon>Neoteleostei</taxon>
        <taxon>Acanthomorphata</taxon>
        <taxon>Eupercaria</taxon>
        <taxon>Perciformes</taxon>
        <taxon>Cottioidei</taxon>
        <taxon>Cottales</taxon>
        <taxon>Liparidae</taxon>
        <taxon>Liparis</taxon>
    </lineage>
</organism>
<dbReference type="EMBL" id="SRLO01001125">
    <property type="protein sequence ID" value="TNN41231.1"/>
    <property type="molecule type" value="Genomic_DNA"/>
</dbReference>
<protein>
    <submittedName>
        <fullName evidence="3">Uncharacterized protein</fullName>
    </submittedName>
</protein>
<gene>
    <name evidence="3" type="ORF">EYF80_048613</name>
</gene>
<keyword evidence="4" id="KW-1185">Reference proteome</keyword>
<dbReference type="GO" id="GO:0030133">
    <property type="term" value="C:transport vesicle"/>
    <property type="evidence" value="ECO:0007669"/>
    <property type="project" value="InterPro"/>
</dbReference>
<feature type="region of interest" description="Disordered" evidence="1">
    <location>
        <begin position="1"/>
        <end position="21"/>
    </location>
</feature>
<dbReference type="GO" id="GO:0043005">
    <property type="term" value="C:neuron projection"/>
    <property type="evidence" value="ECO:0007669"/>
    <property type="project" value="TreeGrafter"/>
</dbReference>
<dbReference type="OrthoDB" id="5979667at2759"/>
<comment type="caution">
    <text evidence="3">The sequence shown here is derived from an EMBL/GenBank/DDBJ whole genome shotgun (WGS) entry which is preliminary data.</text>
</comment>
<keyword evidence="2" id="KW-0472">Membrane</keyword>
<evidence type="ECO:0000256" key="2">
    <source>
        <dbReference type="SAM" id="Phobius"/>
    </source>
</evidence>
<dbReference type="PANTHER" id="PTHR14796:SF3">
    <property type="entry name" value="NEURENSIN 1-LIKE-RELATED"/>
    <property type="match status" value="1"/>
</dbReference>
<feature type="transmembrane region" description="Helical" evidence="2">
    <location>
        <begin position="72"/>
        <end position="97"/>
    </location>
</feature>
<dbReference type="Proteomes" id="UP000314294">
    <property type="component" value="Unassembled WGS sequence"/>
</dbReference>
<keyword evidence="2" id="KW-1133">Transmembrane helix</keyword>
<reference evidence="3 4" key="1">
    <citation type="submission" date="2019-03" db="EMBL/GenBank/DDBJ databases">
        <title>First draft genome of Liparis tanakae, snailfish: a comprehensive survey of snailfish specific genes.</title>
        <authorList>
            <person name="Kim W."/>
            <person name="Song I."/>
            <person name="Jeong J.-H."/>
            <person name="Kim D."/>
            <person name="Kim S."/>
            <person name="Ryu S."/>
            <person name="Song J.Y."/>
            <person name="Lee S.K."/>
        </authorList>
    </citation>
    <scope>NUCLEOTIDE SEQUENCE [LARGE SCALE GENOMIC DNA]</scope>
    <source>
        <tissue evidence="3">Muscle</tissue>
    </source>
</reference>
<accession>A0A4Z2FJU8</accession>
<dbReference type="AlphaFoldDB" id="A0A4Z2FJU8"/>
<evidence type="ECO:0000256" key="1">
    <source>
        <dbReference type="SAM" id="MobiDB-lite"/>
    </source>
</evidence>
<keyword evidence="2" id="KW-0812">Transmembrane</keyword>
<evidence type="ECO:0000313" key="3">
    <source>
        <dbReference type="EMBL" id="TNN41231.1"/>
    </source>
</evidence>
<name>A0A4Z2FJU8_9TELE</name>
<dbReference type="PANTHER" id="PTHR14796">
    <property type="entry name" value="NEURENSIN 1-RELATED"/>
    <property type="match status" value="1"/>
</dbReference>
<dbReference type="Pfam" id="PF14927">
    <property type="entry name" value="Neurensin"/>
    <property type="match status" value="1"/>
</dbReference>
<proteinExistence type="predicted"/>
<evidence type="ECO:0000313" key="4">
    <source>
        <dbReference type="Proteomes" id="UP000314294"/>
    </source>
</evidence>
<dbReference type="GO" id="GO:0007399">
    <property type="term" value="P:nervous system development"/>
    <property type="evidence" value="ECO:0007669"/>
    <property type="project" value="TreeGrafter"/>
</dbReference>
<dbReference type="GO" id="GO:0043025">
    <property type="term" value="C:neuronal cell body"/>
    <property type="evidence" value="ECO:0007669"/>
    <property type="project" value="TreeGrafter"/>
</dbReference>
<sequence length="139" mass="14605">MARFSEASGRGEPSGSEVPDSGCLRFGVRSYLHQFYEERDPEDRGIESFGEGDMFFVDANAASFNRGLHLSAAAGTGLSCFGAALTAATGIGILILAGKGSKRWKQTGFREAVAKPAGKEQGKVPATLFAEVEPVQSAS</sequence>